<evidence type="ECO:0000313" key="5">
    <source>
        <dbReference type="EMBL" id="ACL72111.1"/>
    </source>
</evidence>
<dbReference type="GO" id="GO:0006259">
    <property type="term" value="P:DNA metabolic process"/>
    <property type="evidence" value="ECO:0007669"/>
    <property type="project" value="UniProtKB-ARBA"/>
</dbReference>
<dbReference type="InterPro" id="IPR036397">
    <property type="entry name" value="RNaseH_sf"/>
</dbReference>
<dbReference type="CDD" id="cd06127">
    <property type="entry name" value="DEDDh"/>
    <property type="match status" value="1"/>
</dbReference>
<protein>
    <submittedName>
        <fullName evidence="5">Exonuclease</fullName>
    </submittedName>
</protein>
<dbReference type="GO" id="GO:0005829">
    <property type="term" value="C:cytosol"/>
    <property type="evidence" value="ECO:0007669"/>
    <property type="project" value="TreeGrafter"/>
</dbReference>
<evidence type="ECO:0000313" key="6">
    <source>
        <dbReference type="Proteomes" id="UP000002383"/>
    </source>
</evidence>
<organism evidence="5 6">
    <name type="scientific">Thioalkalivibrio sulfidiphilus (strain HL-EbGR7)</name>
    <dbReference type="NCBI Taxonomy" id="396588"/>
    <lineage>
        <taxon>Bacteria</taxon>
        <taxon>Pseudomonadati</taxon>
        <taxon>Pseudomonadota</taxon>
        <taxon>Gammaproteobacteria</taxon>
        <taxon>Chromatiales</taxon>
        <taxon>Ectothiorhodospiraceae</taxon>
        <taxon>Thioalkalivibrio</taxon>
    </lineage>
</organism>
<dbReference type="SUPFAM" id="SSF53098">
    <property type="entry name" value="Ribonuclease H-like"/>
    <property type="match status" value="1"/>
</dbReference>
<sequence>MSFLSTLFGNHPNLDPGIEDRLARWRALPEPSARTSLDEARFVVIDVETTGLDLSRSELLSVGLVPVGPHGIELGGLDEIVLRREVTRIDKDNLVVHGISPTESAAGVDIHEALSSVLERIGKTWLVAFHADFDRIILGRTLRKQLGVKLRNPFLDLAMLLPALYSEGTAGLKGLDDWLGHFAIPCPVRHRASADALVTAELLLLALAEARRQNHNDLRALDGLAQTQAKLHLMRH</sequence>
<dbReference type="GO" id="GO:0008408">
    <property type="term" value="F:3'-5' exonuclease activity"/>
    <property type="evidence" value="ECO:0007669"/>
    <property type="project" value="TreeGrafter"/>
</dbReference>
<dbReference type="PANTHER" id="PTHR30231">
    <property type="entry name" value="DNA POLYMERASE III SUBUNIT EPSILON"/>
    <property type="match status" value="1"/>
</dbReference>
<dbReference type="KEGG" id="tgr:Tgr7_1024"/>
<dbReference type="InterPro" id="IPR012337">
    <property type="entry name" value="RNaseH-like_sf"/>
</dbReference>
<evidence type="ECO:0000259" key="4">
    <source>
        <dbReference type="SMART" id="SM00479"/>
    </source>
</evidence>
<dbReference type="GO" id="GO:0003676">
    <property type="term" value="F:nucleic acid binding"/>
    <property type="evidence" value="ECO:0007669"/>
    <property type="project" value="InterPro"/>
</dbReference>
<keyword evidence="3 5" id="KW-0269">Exonuclease</keyword>
<proteinExistence type="predicted"/>
<dbReference type="EMBL" id="CP001339">
    <property type="protein sequence ID" value="ACL72111.1"/>
    <property type="molecule type" value="Genomic_DNA"/>
</dbReference>
<dbReference type="AlphaFoldDB" id="B8GP22"/>
<dbReference type="HOGENOM" id="CLU_047806_7_0_6"/>
<accession>B8GP22</accession>
<name>B8GP22_THISH</name>
<gene>
    <name evidence="5" type="ordered locus">Tgr7_1024</name>
</gene>
<keyword evidence="6" id="KW-1185">Reference proteome</keyword>
<reference evidence="5 6" key="1">
    <citation type="journal article" date="2011" name="Stand. Genomic Sci.">
        <title>Complete genome sequence of 'Thioalkalivibrio sulfidophilus' HL-EbGr7.</title>
        <authorList>
            <person name="Muyzer G."/>
            <person name="Sorokin D.Y."/>
            <person name="Mavromatis K."/>
            <person name="Lapidus A."/>
            <person name="Clum A."/>
            <person name="Ivanova N."/>
            <person name="Pati A."/>
            <person name="d'Haeseleer P."/>
            <person name="Woyke T."/>
            <person name="Kyrpides N.C."/>
        </authorList>
    </citation>
    <scope>NUCLEOTIDE SEQUENCE [LARGE SCALE GENOMIC DNA]</scope>
    <source>
        <strain evidence="5 6">HL-EbGR7</strain>
    </source>
</reference>
<dbReference type="SMART" id="SM00479">
    <property type="entry name" value="EXOIII"/>
    <property type="match status" value="1"/>
</dbReference>
<dbReference type="Gene3D" id="3.30.420.10">
    <property type="entry name" value="Ribonuclease H-like superfamily/Ribonuclease H"/>
    <property type="match status" value="1"/>
</dbReference>
<evidence type="ECO:0000256" key="3">
    <source>
        <dbReference type="ARBA" id="ARBA00022839"/>
    </source>
</evidence>
<dbReference type="STRING" id="396588.Tgr7_1024"/>
<dbReference type="InterPro" id="IPR013520">
    <property type="entry name" value="Ribonucl_H"/>
</dbReference>
<keyword evidence="2" id="KW-0378">Hydrolase</keyword>
<dbReference type="PANTHER" id="PTHR30231:SF4">
    <property type="entry name" value="PROTEIN NEN2"/>
    <property type="match status" value="1"/>
</dbReference>
<dbReference type="Pfam" id="PF00929">
    <property type="entry name" value="RNase_T"/>
    <property type="match status" value="1"/>
</dbReference>
<dbReference type="eggNOG" id="COG0847">
    <property type="taxonomic scope" value="Bacteria"/>
</dbReference>
<feature type="domain" description="Exonuclease" evidence="4">
    <location>
        <begin position="41"/>
        <end position="212"/>
    </location>
</feature>
<dbReference type="OrthoDB" id="5497329at2"/>
<dbReference type="RefSeq" id="WP_012637595.1">
    <property type="nucleotide sequence ID" value="NC_011901.1"/>
</dbReference>
<keyword evidence="1" id="KW-0540">Nuclease</keyword>
<dbReference type="Proteomes" id="UP000002383">
    <property type="component" value="Chromosome"/>
</dbReference>
<evidence type="ECO:0000256" key="1">
    <source>
        <dbReference type="ARBA" id="ARBA00022722"/>
    </source>
</evidence>
<evidence type="ECO:0000256" key="2">
    <source>
        <dbReference type="ARBA" id="ARBA00022801"/>
    </source>
</evidence>